<evidence type="ECO:0000259" key="2">
    <source>
        <dbReference type="PROSITE" id="PS50110"/>
    </source>
</evidence>
<dbReference type="InterPro" id="IPR052893">
    <property type="entry name" value="TCS_response_regulator"/>
</dbReference>
<dbReference type="PANTHER" id="PTHR44520">
    <property type="entry name" value="RESPONSE REGULATOR RCP1-RELATED"/>
    <property type="match status" value="1"/>
</dbReference>
<accession>A0ABT9NYS1</accession>
<comment type="caution">
    <text evidence="3">The sequence shown here is derived from an EMBL/GenBank/DDBJ whole genome shotgun (WGS) entry which is preliminary data.</text>
</comment>
<dbReference type="PROSITE" id="PS50110">
    <property type="entry name" value="RESPONSE_REGULATORY"/>
    <property type="match status" value="1"/>
</dbReference>
<sequence>MNVLTQDRLLLVDDDPTDQEMITHALVSAGWAADRMDCLNDGAEALDYLHRREAFTGRGRHDPRVVLCDLKMPRVDGLELLREIKSDPLFRHIPVVMFTGSEGERDIQQCYDRGANGFLVKPMRPAEFRSMLADFATFWLIHNRSVSTPTHDARLGPRDDGR</sequence>
<feature type="domain" description="Response regulatory" evidence="2">
    <location>
        <begin position="8"/>
        <end position="136"/>
    </location>
</feature>
<evidence type="ECO:0000313" key="4">
    <source>
        <dbReference type="Proteomes" id="UP001235712"/>
    </source>
</evidence>
<dbReference type="Gene3D" id="3.40.50.2300">
    <property type="match status" value="1"/>
</dbReference>
<dbReference type="CDD" id="cd17557">
    <property type="entry name" value="REC_Rcp-like"/>
    <property type="match status" value="1"/>
</dbReference>
<gene>
    <name evidence="3" type="ORF">J2S57_001338</name>
</gene>
<evidence type="ECO:0000313" key="3">
    <source>
        <dbReference type="EMBL" id="MDP9825589.1"/>
    </source>
</evidence>
<dbReference type="SMART" id="SM00448">
    <property type="entry name" value="REC"/>
    <property type="match status" value="1"/>
</dbReference>
<feature type="modified residue" description="4-aspartylphosphate" evidence="1">
    <location>
        <position position="69"/>
    </location>
</feature>
<dbReference type="PANTHER" id="PTHR44520:SF1">
    <property type="entry name" value="TWO-COMPONENT SYSTEM REGULATORY PROTEIN"/>
    <property type="match status" value="1"/>
</dbReference>
<evidence type="ECO:0000256" key="1">
    <source>
        <dbReference type="PROSITE-ProRule" id="PRU00169"/>
    </source>
</evidence>
<dbReference type="InterPro" id="IPR001789">
    <property type="entry name" value="Sig_transdc_resp-reg_receiver"/>
</dbReference>
<proteinExistence type="predicted"/>
<name>A0ABT9NYS1_9ACTN</name>
<keyword evidence="1" id="KW-0597">Phosphoprotein</keyword>
<dbReference type="Proteomes" id="UP001235712">
    <property type="component" value="Unassembled WGS sequence"/>
</dbReference>
<dbReference type="EMBL" id="JAUSQZ010000001">
    <property type="protein sequence ID" value="MDP9825589.1"/>
    <property type="molecule type" value="Genomic_DNA"/>
</dbReference>
<protein>
    <submittedName>
        <fullName evidence="3">CheY-like chemotaxis protein</fullName>
    </submittedName>
</protein>
<dbReference type="InterPro" id="IPR011006">
    <property type="entry name" value="CheY-like_superfamily"/>
</dbReference>
<dbReference type="Pfam" id="PF00072">
    <property type="entry name" value="Response_reg"/>
    <property type="match status" value="1"/>
</dbReference>
<organism evidence="3 4">
    <name type="scientific">Kineosporia succinea</name>
    <dbReference type="NCBI Taxonomy" id="84632"/>
    <lineage>
        <taxon>Bacteria</taxon>
        <taxon>Bacillati</taxon>
        <taxon>Actinomycetota</taxon>
        <taxon>Actinomycetes</taxon>
        <taxon>Kineosporiales</taxon>
        <taxon>Kineosporiaceae</taxon>
        <taxon>Kineosporia</taxon>
    </lineage>
</organism>
<reference evidence="3 4" key="1">
    <citation type="submission" date="2023-07" db="EMBL/GenBank/DDBJ databases">
        <title>Sequencing the genomes of 1000 actinobacteria strains.</title>
        <authorList>
            <person name="Klenk H.-P."/>
        </authorList>
    </citation>
    <scope>NUCLEOTIDE SEQUENCE [LARGE SCALE GENOMIC DNA]</scope>
    <source>
        <strain evidence="3 4">DSM 44388</strain>
    </source>
</reference>
<dbReference type="SUPFAM" id="SSF52172">
    <property type="entry name" value="CheY-like"/>
    <property type="match status" value="1"/>
</dbReference>
<keyword evidence="4" id="KW-1185">Reference proteome</keyword>
<dbReference type="RefSeq" id="WP_307239533.1">
    <property type="nucleotide sequence ID" value="NZ_JAUSQZ010000001.1"/>
</dbReference>